<dbReference type="AlphaFoldDB" id="A0A540WJB5"/>
<protein>
    <submittedName>
        <fullName evidence="2">Uncharacterized protein</fullName>
    </submittedName>
</protein>
<dbReference type="RefSeq" id="WP_141649038.1">
    <property type="nucleotide sequence ID" value="NZ_VIFM01000391.1"/>
</dbReference>
<feature type="region of interest" description="Disordered" evidence="1">
    <location>
        <begin position="92"/>
        <end position="125"/>
    </location>
</feature>
<dbReference type="EMBL" id="VIFM01000391">
    <property type="protein sequence ID" value="TQF09105.1"/>
    <property type="molecule type" value="Genomic_DNA"/>
</dbReference>
<dbReference type="Proteomes" id="UP000315369">
    <property type="component" value="Unassembled WGS sequence"/>
</dbReference>
<accession>A0A540WJB5</accession>
<feature type="compositionally biased region" description="Low complexity" evidence="1">
    <location>
        <begin position="101"/>
        <end position="113"/>
    </location>
</feature>
<evidence type="ECO:0000313" key="2">
    <source>
        <dbReference type="EMBL" id="TQF09105.1"/>
    </source>
</evidence>
<evidence type="ECO:0000313" key="3">
    <source>
        <dbReference type="Proteomes" id="UP000315369"/>
    </source>
</evidence>
<name>A0A540WJB5_9BACT</name>
<reference evidence="2 3" key="1">
    <citation type="submission" date="2019-06" db="EMBL/GenBank/DDBJ databases">
        <authorList>
            <person name="Livingstone P."/>
            <person name="Whitworth D."/>
        </authorList>
    </citation>
    <scope>NUCLEOTIDE SEQUENCE [LARGE SCALE GENOMIC DNA]</scope>
    <source>
        <strain evidence="2 3">AM401</strain>
    </source>
</reference>
<organism evidence="2 3">
    <name type="scientific">Myxococcus llanfairpwllgwyngyllgogerychwyrndrobwllllantysiliogogogochensis</name>
    <dbReference type="NCBI Taxonomy" id="2590453"/>
    <lineage>
        <taxon>Bacteria</taxon>
        <taxon>Pseudomonadati</taxon>
        <taxon>Myxococcota</taxon>
        <taxon>Myxococcia</taxon>
        <taxon>Myxococcales</taxon>
        <taxon>Cystobacterineae</taxon>
        <taxon>Myxococcaceae</taxon>
        <taxon>Myxococcus</taxon>
    </lineage>
</organism>
<proteinExistence type="predicted"/>
<gene>
    <name evidence="2" type="ORF">FJV41_46380</name>
</gene>
<feature type="region of interest" description="Disordered" evidence="1">
    <location>
        <begin position="14"/>
        <end position="77"/>
    </location>
</feature>
<evidence type="ECO:0000256" key="1">
    <source>
        <dbReference type="SAM" id="MobiDB-lite"/>
    </source>
</evidence>
<comment type="caution">
    <text evidence="2">The sequence shown here is derived from an EMBL/GenBank/DDBJ whole genome shotgun (WGS) entry which is preliminary data.</text>
</comment>
<keyword evidence="3" id="KW-1185">Reference proteome</keyword>
<sequence>MLPPLRHATVALRRLAAQPRPKSSQPTGDREHGSAPLHQALKGRSTFAASARVARGGDPSTDGDSPTSTRPMGGPLLPPIIRAFFVRVFPNLFPPSGQVRSDPSADPDSPSSSRGTAHGNDDTTV</sequence>